<organism evidence="4 5">
    <name type="scientific">Amycolatopsis minnesotensis</name>
    <dbReference type="NCBI Taxonomy" id="337894"/>
    <lineage>
        <taxon>Bacteria</taxon>
        <taxon>Bacillati</taxon>
        <taxon>Actinomycetota</taxon>
        <taxon>Actinomycetes</taxon>
        <taxon>Pseudonocardiales</taxon>
        <taxon>Pseudonocardiaceae</taxon>
        <taxon>Amycolatopsis</taxon>
    </lineage>
</organism>
<evidence type="ECO:0000313" key="5">
    <source>
        <dbReference type="Proteomes" id="UP001501116"/>
    </source>
</evidence>
<dbReference type="CDD" id="cd08501">
    <property type="entry name" value="PBP2_Lpqw"/>
    <property type="match status" value="1"/>
</dbReference>
<sequence length="591" mass="62148">MRGTGKRVRTRRILPPLAALLAAVLGACSNTPPPPVVTSPAAQTTTAKNPSQIVFGVDDISGGFNPHNIADSSTVTSALSQLVLPSVFRSDETGKPVLDKSLMRSAEVISQQPFTVAYEIKQEASWSDGAPIAVEDFIYLYNQMRDNPGVVQPAGYRQINNIQPGEGGKRVEVTFTKPYPGWQTLFSNLMPSHLLKDAPGGWQNALEGGFPAVAGPFSVKTMDRDRGEIVLERNERYWDKVAAVDQIVLRRTDQVGMVDALRSGNDQFALYRTDETGLKRLSELGTAVRLHTIPRPFVAELLLRPAGGVLTDERTRAGVSALIDRKQLIDQGVAGGPSATLHADAQVLAPSMPGYAPTVPAAGAPGTPDPQRAQEQLAAAGYTKEAGTWRKDGKPLSLVIGSPGQQEPYATIAKKLASQLVAAGVEVRTVAPQPRDLFSGQLAMPVKTSQPSSSATPSTTPETGGSSGVGIDIAVVPQPVGGDPASVLASQFGCRPAPQNSDDQAPAVPANSAAFCQKSLQPAIDSALSGATPMPEALATLEPELWRQHVVIPLFQLADTLAVGNGISGLTPGPPLMGPFGGAVNWTRGAK</sequence>
<dbReference type="Gene3D" id="3.40.190.10">
    <property type="entry name" value="Periplasmic binding protein-like II"/>
    <property type="match status" value="1"/>
</dbReference>
<dbReference type="Pfam" id="PF00496">
    <property type="entry name" value="SBP_bac_5"/>
    <property type="match status" value="1"/>
</dbReference>
<dbReference type="PANTHER" id="PTHR30290">
    <property type="entry name" value="PERIPLASMIC BINDING COMPONENT OF ABC TRANSPORTER"/>
    <property type="match status" value="1"/>
</dbReference>
<evidence type="ECO:0000256" key="2">
    <source>
        <dbReference type="SAM" id="SignalP"/>
    </source>
</evidence>
<dbReference type="InterPro" id="IPR000914">
    <property type="entry name" value="SBP_5_dom"/>
</dbReference>
<dbReference type="Gene3D" id="3.90.76.10">
    <property type="entry name" value="Dipeptide-binding Protein, Domain 1"/>
    <property type="match status" value="1"/>
</dbReference>
<evidence type="ECO:0000313" key="4">
    <source>
        <dbReference type="EMBL" id="GAA1963845.1"/>
    </source>
</evidence>
<dbReference type="SUPFAM" id="SSF53850">
    <property type="entry name" value="Periplasmic binding protein-like II"/>
    <property type="match status" value="1"/>
</dbReference>
<dbReference type="Gene3D" id="3.10.105.10">
    <property type="entry name" value="Dipeptide-binding Protein, Domain 3"/>
    <property type="match status" value="1"/>
</dbReference>
<protein>
    <submittedName>
        <fullName evidence="4">ABC transporter family substrate-binding protein</fullName>
    </submittedName>
</protein>
<dbReference type="PANTHER" id="PTHR30290:SF65">
    <property type="entry name" value="MONOACYL PHOSPHATIDYLINOSITOL TETRAMANNOSIDE-BINDING PROTEIN LPQW-RELATED"/>
    <property type="match status" value="1"/>
</dbReference>
<gene>
    <name evidence="4" type="ORF">GCM10009754_39290</name>
</gene>
<reference evidence="5" key="1">
    <citation type="journal article" date="2019" name="Int. J. Syst. Evol. Microbiol.">
        <title>The Global Catalogue of Microorganisms (GCM) 10K type strain sequencing project: providing services to taxonomists for standard genome sequencing and annotation.</title>
        <authorList>
            <consortium name="The Broad Institute Genomics Platform"/>
            <consortium name="The Broad Institute Genome Sequencing Center for Infectious Disease"/>
            <person name="Wu L."/>
            <person name="Ma J."/>
        </authorList>
    </citation>
    <scope>NUCLEOTIDE SEQUENCE [LARGE SCALE GENOMIC DNA]</scope>
    <source>
        <strain evidence="5">JCM 14545</strain>
    </source>
</reference>
<feature type="compositionally biased region" description="Low complexity" evidence="1">
    <location>
        <begin position="448"/>
        <end position="464"/>
    </location>
</feature>
<feature type="compositionally biased region" description="Low complexity" evidence="1">
    <location>
        <begin position="356"/>
        <end position="370"/>
    </location>
</feature>
<feature type="region of interest" description="Disordered" evidence="1">
    <location>
        <begin position="356"/>
        <end position="377"/>
    </location>
</feature>
<dbReference type="PROSITE" id="PS51257">
    <property type="entry name" value="PROKAR_LIPOPROTEIN"/>
    <property type="match status" value="1"/>
</dbReference>
<feature type="domain" description="Solute-binding protein family 5" evidence="3">
    <location>
        <begin position="105"/>
        <end position="432"/>
    </location>
</feature>
<feature type="chain" id="PRO_5045515815" evidence="2">
    <location>
        <begin position="28"/>
        <end position="591"/>
    </location>
</feature>
<name>A0ABP5CJJ7_9PSEU</name>
<dbReference type="InterPro" id="IPR039424">
    <property type="entry name" value="SBP_5"/>
</dbReference>
<proteinExistence type="predicted"/>
<feature type="signal peptide" evidence="2">
    <location>
        <begin position="1"/>
        <end position="27"/>
    </location>
</feature>
<evidence type="ECO:0000259" key="3">
    <source>
        <dbReference type="Pfam" id="PF00496"/>
    </source>
</evidence>
<dbReference type="Proteomes" id="UP001501116">
    <property type="component" value="Unassembled WGS sequence"/>
</dbReference>
<comment type="caution">
    <text evidence="4">The sequence shown here is derived from an EMBL/GenBank/DDBJ whole genome shotgun (WGS) entry which is preliminary data.</text>
</comment>
<evidence type="ECO:0000256" key="1">
    <source>
        <dbReference type="SAM" id="MobiDB-lite"/>
    </source>
</evidence>
<dbReference type="EMBL" id="BAAANN010000014">
    <property type="protein sequence ID" value="GAA1963845.1"/>
    <property type="molecule type" value="Genomic_DNA"/>
</dbReference>
<accession>A0ABP5CJJ7</accession>
<keyword evidence="5" id="KW-1185">Reference proteome</keyword>
<keyword evidence="2" id="KW-0732">Signal</keyword>
<feature type="region of interest" description="Disordered" evidence="1">
    <location>
        <begin position="445"/>
        <end position="472"/>
    </location>
</feature>